<dbReference type="Proteomes" id="UP000681722">
    <property type="component" value="Unassembled WGS sequence"/>
</dbReference>
<accession>A0A815Y673</accession>
<evidence type="ECO:0000313" key="2">
    <source>
        <dbReference type="EMBL" id="CAF4428094.1"/>
    </source>
</evidence>
<organism evidence="1 3">
    <name type="scientific">Didymodactylos carnosus</name>
    <dbReference type="NCBI Taxonomy" id="1234261"/>
    <lineage>
        <taxon>Eukaryota</taxon>
        <taxon>Metazoa</taxon>
        <taxon>Spiralia</taxon>
        <taxon>Gnathifera</taxon>
        <taxon>Rotifera</taxon>
        <taxon>Eurotatoria</taxon>
        <taxon>Bdelloidea</taxon>
        <taxon>Philodinida</taxon>
        <taxon>Philodinidae</taxon>
        <taxon>Didymodactylos</taxon>
    </lineage>
</organism>
<name>A0A815Y673_9BILA</name>
<sequence>DKEDIVSEVKRVLEQQLGFDKTGRRENLSKSQRKAIKTLKEDENIIIIPADKGGKVVVMNVEDYIKKIKEKLDTKAYQKLDEDPSKDRDEMNMMLENKKLPFVRGQLKVHKQFFYEHPSRRSPNKQNLMNLVQFLKEKYDLNLIVFVRPNYPDISNVFELNYNLLFNKIFKSKIPALLYVRYCEEDEPLDKWSQIEDIQNILRQHYRFEDIISM</sequence>
<dbReference type="EMBL" id="CAJNOQ010029022">
    <property type="protein sequence ID" value="CAF1565839.1"/>
    <property type="molecule type" value="Genomic_DNA"/>
</dbReference>
<comment type="caution">
    <text evidence="1">The sequence shown here is derived from an EMBL/GenBank/DDBJ whole genome shotgun (WGS) entry which is preliminary data.</text>
</comment>
<dbReference type="OrthoDB" id="6782675at2759"/>
<proteinExistence type="predicted"/>
<keyword evidence="3" id="KW-1185">Reference proteome</keyword>
<evidence type="ECO:0000313" key="1">
    <source>
        <dbReference type="EMBL" id="CAF1565839.1"/>
    </source>
</evidence>
<feature type="non-terminal residue" evidence="1">
    <location>
        <position position="1"/>
    </location>
</feature>
<dbReference type="EMBL" id="CAJOBC010094817">
    <property type="protein sequence ID" value="CAF4428094.1"/>
    <property type="molecule type" value="Genomic_DNA"/>
</dbReference>
<dbReference type="AlphaFoldDB" id="A0A815Y673"/>
<gene>
    <name evidence="1" type="ORF">GPM918_LOCUS40070</name>
    <name evidence="2" type="ORF">SRO942_LOCUS40992</name>
</gene>
<dbReference type="Proteomes" id="UP000663829">
    <property type="component" value="Unassembled WGS sequence"/>
</dbReference>
<reference evidence="1" key="1">
    <citation type="submission" date="2021-02" db="EMBL/GenBank/DDBJ databases">
        <authorList>
            <person name="Nowell W R."/>
        </authorList>
    </citation>
    <scope>NUCLEOTIDE SEQUENCE</scope>
</reference>
<protein>
    <submittedName>
        <fullName evidence="1">Uncharacterized protein</fullName>
    </submittedName>
</protein>
<evidence type="ECO:0000313" key="3">
    <source>
        <dbReference type="Proteomes" id="UP000663829"/>
    </source>
</evidence>